<dbReference type="EMBL" id="MG869618">
    <property type="protein sequence ID" value="AWD72163.1"/>
    <property type="molecule type" value="Genomic_DNA"/>
</dbReference>
<dbReference type="AlphaFoldDB" id="A0A2S1FI47"/>
<dbReference type="InterPro" id="IPR031939">
    <property type="entry name" value="Adhesin_E-like"/>
</dbReference>
<feature type="domain" description="Surface-adhesin protein E-like" evidence="1">
    <location>
        <begin position="152"/>
        <end position="259"/>
    </location>
</feature>
<gene>
    <name evidence="2" type="ORF">pE5SP1_p043</name>
</gene>
<keyword evidence="2" id="KW-0614">Plasmid</keyword>
<proteinExistence type="predicted"/>
<protein>
    <recommendedName>
        <fullName evidence="1">Surface-adhesin protein E-like domain-containing protein</fullName>
    </recommendedName>
</protein>
<sequence length="265" mass="29386">MASEIALDLNVIENNQKPILNVKTNLPPKTILMASLANPKNQGGDGYFAQATAAVQTNQVVQFGPFSKNGDRLSPGIYQVTVTSVMTALQPQEDQAFFGAHGERLTGRQVSTLPGTQERGISQVFKFQINLDDSISNSPSEEHTIGSADDVWQKIQSDGREIYVKTNGFYYTKERYLGYGFRTYIVANLPESTIVGAPQSVMNDVEGNCETRTFYMLGALFFAGKDRSGMTMQNMPPENVKRKLVKNSPFEKAFDMLCKTARKQK</sequence>
<evidence type="ECO:0000313" key="2">
    <source>
        <dbReference type="EMBL" id="AWD72163.1"/>
    </source>
</evidence>
<dbReference type="Pfam" id="PF16747">
    <property type="entry name" value="Adhesin_E"/>
    <property type="match status" value="1"/>
</dbReference>
<organism evidence="2">
    <name type="scientific">Polaromonas sp. E5S</name>
    <dbReference type="NCBI Taxonomy" id="1840267"/>
    <lineage>
        <taxon>Bacteria</taxon>
        <taxon>Pseudomonadati</taxon>
        <taxon>Pseudomonadota</taxon>
        <taxon>Betaproteobacteria</taxon>
        <taxon>Burkholderiales</taxon>
        <taxon>Comamonadaceae</taxon>
        <taxon>Polaromonas</taxon>
    </lineage>
</organism>
<accession>A0A2S1FI47</accession>
<reference evidence="2" key="1">
    <citation type="submission" date="2018-01" db="EMBL/GenBank/DDBJ databases">
        <title>Plasmids of psychrophilic Polaromonas spp. isolated from Arctic and Antarctic glaciers.</title>
        <authorList>
            <person name="Dziewit L."/>
            <person name="Ciok A."/>
        </authorList>
    </citation>
    <scope>NUCLEOTIDE SEQUENCE</scope>
    <source>
        <plasmid evidence="2">pE5SP1</plasmid>
    </source>
</reference>
<evidence type="ECO:0000259" key="1">
    <source>
        <dbReference type="Pfam" id="PF16747"/>
    </source>
</evidence>
<name>A0A2S1FI47_9BURK</name>
<geneLocation type="plasmid" evidence="2">
    <name>pE5SP1</name>
</geneLocation>